<evidence type="ECO:0000313" key="3">
    <source>
        <dbReference type="Proteomes" id="UP000035763"/>
    </source>
</evidence>
<evidence type="ECO:0000313" key="2">
    <source>
        <dbReference type="EMBL" id="CCH75725.1"/>
    </source>
</evidence>
<dbReference type="EMBL" id="CAJA01000520">
    <property type="protein sequence ID" value="CCH75725.1"/>
    <property type="molecule type" value="Genomic_DNA"/>
</dbReference>
<feature type="compositionally biased region" description="Basic and acidic residues" evidence="1">
    <location>
        <begin position="119"/>
        <end position="143"/>
    </location>
</feature>
<organism evidence="2 3">
    <name type="scientific">Nostocoides australiense Ben110</name>
    <dbReference type="NCBI Taxonomy" id="1193182"/>
    <lineage>
        <taxon>Bacteria</taxon>
        <taxon>Bacillati</taxon>
        <taxon>Actinomycetota</taxon>
        <taxon>Actinomycetes</taxon>
        <taxon>Micrococcales</taxon>
        <taxon>Intrasporangiaceae</taxon>
        <taxon>Nostocoides</taxon>
    </lineage>
</organism>
<proteinExistence type="predicted"/>
<accession>W6K395</accession>
<reference evidence="2 3" key="1">
    <citation type="journal article" date="2013" name="ISME J.">
        <title>A metabolic model for members of the genus Tetrasphaera involved in enhanced biological phosphorus removal.</title>
        <authorList>
            <person name="Kristiansen R."/>
            <person name="Nguyen H.T.T."/>
            <person name="Saunders A.M."/>
            <person name="Nielsen J.L."/>
            <person name="Wimmer R."/>
            <person name="Le V.Q."/>
            <person name="McIlroy S.J."/>
            <person name="Petrovski S."/>
            <person name="Seviour R.J."/>
            <person name="Calteau A."/>
            <person name="Nielsen K.L."/>
            <person name="Nielsen P.H."/>
        </authorList>
    </citation>
    <scope>NUCLEOTIDE SEQUENCE [LARGE SCALE GENOMIC DNA]</scope>
    <source>
        <strain evidence="2 3">Ben110</strain>
    </source>
</reference>
<dbReference type="Proteomes" id="UP000035763">
    <property type="component" value="Unassembled WGS sequence"/>
</dbReference>
<evidence type="ECO:0000256" key="1">
    <source>
        <dbReference type="SAM" id="MobiDB-lite"/>
    </source>
</evidence>
<keyword evidence="3" id="KW-1185">Reference proteome</keyword>
<dbReference type="STRING" id="1193182.BN11_910007"/>
<feature type="compositionally biased region" description="Low complexity" evidence="1">
    <location>
        <begin position="183"/>
        <end position="193"/>
    </location>
</feature>
<name>W6K395_9MICO</name>
<feature type="region of interest" description="Disordered" evidence="1">
    <location>
        <begin position="104"/>
        <end position="222"/>
    </location>
</feature>
<comment type="caution">
    <text evidence="2">The sequence shown here is derived from an EMBL/GenBank/DDBJ whole genome shotgun (WGS) entry which is preliminary data.</text>
</comment>
<sequence length="222" mass="23506">MSRGGRSCDADSPTCDRLRSSQVRAPFRGVRVPAHLPDDVATTAAAAAWLVPDLVLEGVSACGYDDLPLPLAVDPLHPLVAGTSAIRCRVRGIRPTRHRLGQLAPGRVSRGLTGRRLGHRAERPATARNRCADHRRRSDEPQRRTRVAGRSAHGPRATPAPRCTSSGASGARTCAAGRRWRRMAGASSSSSPRTCTTSLHSTAESPKRCSPEVCGGRAVSAG</sequence>
<protein>
    <submittedName>
        <fullName evidence="2">Uncharacterized protein</fullName>
    </submittedName>
</protein>
<feature type="compositionally biased region" description="Polar residues" evidence="1">
    <location>
        <begin position="194"/>
        <end position="204"/>
    </location>
</feature>
<gene>
    <name evidence="2" type="ORF">BN11_910007</name>
</gene>
<dbReference type="AlphaFoldDB" id="W6K395"/>